<accession>A0ABN2Y0T9</accession>
<dbReference type="PANTHER" id="PTHR30086">
    <property type="entry name" value="ARGININE EXPORTER PROTEIN ARGO"/>
    <property type="match status" value="1"/>
</dbReference>
<evidence type="ECO:0000313" key="8">
    <source>
        <dbReference type="Proteomes" id="UP001500166"/>
    </source>
</evidence>
<keyword evidence="5 6" id="KW-0472">Membrane</keyword>
<evidence type="ECO:0000256" key="1">
    <source>
        <dbReference type="ARBA" id="ARBA00004651"/>
    </source>
</evidence>
<keyword evidence="4 6" id="KW-1133">Transmembrane helix</keyword>
<feature type="transmembrane region" description="Helical" evidence="6">
    <location>
        <begin position="144"/>
        <end position="164"/>
    </location>
</feature>
<evidence type="ECO:0000256" key="3">
    <source>
        <dbReference type="ARBA" id="ARBA00022692"/>
    </source>
</evidence>
<feature type="transmembrane region" description="Helical" evidence="6">
    <location>
        <begin position="67"/>
        <end position="85"/>
    </location>
</feature>
<dbReference type="InterPro" id="IPR001123">
    <property type="entry name" value="LeuE-type"/>
</dbReference>
<protein>
    <submittedName>
        <fullName evidence="7">L-lysine exporter</fullName>
    </submittedName>
</protein>
<evidence type="ECO:0000313" key="7">
    <source>
        <dbReference type="EMBL" id="GAA2120489.1"/>
    </source>
</evidence>
<feature type="transmembrane region" description="Helical" evidence="6">
    <location>
        <begin position="38"/>
        <end position="61"/>
    </location>
</feature>
<evidence type="ECO:0000256" key="2">
    <source>
        <dbReference type="ARBA" id="ARBA00022475"/>
    </source>
</evidence>
<keyword evidence="2" id="KW-1003">Cell membrane</keyword>
<reference evidence="7 8" key="1">
    <citation type="journal article" date="2019" name="Int. J. Syst. Evol. Microbiol.">
        <title>The Global Catalogue of Microorganisms (GCM) 10K type strain sequencing project: providing services to taxonomists for standard genome sequencing and annotation.</title>
        <authorList>
            <consortium name="The Broad Institute Genomics Platform"/>
            <consortium name="The Broad Institute Genome Sequencing Center for Infectious Disease"/>
            <person name="Wu L."/>
            <person name="Ma J."/>
        </authorList>
    </citation>
    <scope>NUCLEOTIDE SEQUENCE [LARGE SCALE GENOMIC DNA]</scope>
    <source>
        <strain evidence="7 8">JCM 15914</strain>
    </source>
</reference>
<dbReference type="PANTHER" id="PTHR30086:SF20">
    <property type="entry name" value="ARGININE EXPORTER PROTEIN ARGO-RELATED"/>
    <property type="match status" value="1"/>
</dbReference>
<name>A0ABN2Y0T9_9MICC</name>
<keyword evidence="8" id="KW-1185">Reference proteome</keyword>
<dbReference type="Proteomes" id="UP001500166">
    <property type="component" value="Unassembled WGS sequence"/>
</dbReference>
<keyword evidence="3 6" id="KW-0812">Transmembrane</keyword>
<evidence type="ECO:0000256" key="4">
    <source>
        <dbReference type="ARBA" id="ARBA00022989"/>
    </source>
</evidence>
<gene>
    <name evidence="7" type="primary">lysE</name>
    <name evidence="7" type="ORF">GCM10009824_22240</name>
</gene>
<dbReference type="EMBL" id="BAAAQA010000023">
    <property type="protein sequence ID" value="GAA2120489.1"/>
    <property type="molecule type" value="Genomic_DNA"/>
</dbReference>
<comment type="subcellular location">
    <subcellularLocation>
        <location evidence="1">Cell membrane</location>
        <topology evidence="1">Multi-pass membrane protein</topology>
    </subcellularLocation>
</comment>
<evidence type="ECO:0000256" key="5">
    <source>
        <dbReference type="ARBA" id="ARBA00023136"/>
    </source>
</evidence>
<feature type="transmembrane region" description="Helical" evidence="6">
    <location>
        <begin position="176"/>
        <end position="198"/>
    </location>
</feature>
<sequence>MTSVFIPGMLTGLALIVAIGAQNAFVLRQGIRRQHVWAVVLICIASDVFLISVGTAGIGFLIERVPWLLEIFRWGGVVYLVGFAIQSFRSAMKPQGLQAAEEGGGSLRTVVLTTLGLTWLNPHVYLDTVIMLGNLANQQGDQRWVFAAGAIMGSVIWFIALGAGAKALSRVLNTPLTWRIVDIMVGVVMLAIASKLALSPAV</sequence>
<comment type="caution">
    <text evidence="7">The sequence shown here is derived from an EMBL/GenBank/DDBJ whole genome shotgun (WGS) entry which is preliminary data.</text>
</comment>
<proteinExistence type="predicted"/>
<organism evidence="7 8">
    <name type="scientific">Kocuria atrinae</name>
    <dbReference type="NCBI Taxonomy" id="592377"/>
    <lineage>
        <taxon>Bacteria</taxon>
        <taxon>Bacillati</taxon>
        <taxon>Actinomycetota</taxon>
        <taxon>Actinomycetes</taxon>
        <taxon>Micrococcales</taxon>
        <taxon>Micrococcaceae</taxon>
        <taxon>Kocuria</taxon>
    </lineage>
</organism>
<dbReference type="Pfam" id="PF01810">
    <property type="entry name" value="LysE"/>
    <property type="match status" value="1"/>
</dbReference>
<feature type="transmembrane region" description="Helical" evidence="6">
    <location>
        <begin position="6"/>
        <end position="26"/>
    </location>
</feature>
<evidence type="ECO:0000256" key="6">
    <source>
        <dbReference type="SAM" id="Phobius"/>
    </source>
</evidence>